<dbReference type="PANTHER" id="PTHR11076:SF33">
    <property type="entry name" value="DNA POLYMERASE KAPPA"/>
    <property type="match status" value="1"/>
</dbReference>
<dbReference type="HAMAP" id="MF_01113">
    <property type="entry name" value="DNApol_IV"/>
    <property type="match status" value="1"/>
</dbReference>
<keyword evidence="13 16" id="KW-0234">DNA repair</keyword>
<evidence type="ECO:0000256" key="2">
    <source>
        <dbReference type="ARBA" id="ARBA00010945"/>
    </source>
</evidence>
<evidence type="ECO:0000256" key="11">
    <source>
        <dbReference type="ARBA" id="ARBA00022932"/>
    </source>
</evidence>
<evidence type="ECO:0000256" key="13">
    <source>
        <dbReference type="ARBA" id="ARBA00023204"/>
    </source>
</evidence>
<dbReference type="Proteomes" id="UP000244962">
    <property type="component" value="Unassembled WGS sequence"/>
</dbReference>
<dbReference type="InterPro" id="IPR043502">
    <property type="entry name" value="DNA/RNA_pol_sf"/>
</dbReference>
<keyword evidence="4 16" id="KW-0963">Cytoplasm</keyword>
<keyword evidence="11 16" id="KW-0239">DNA-directed DNA polymerase</keyword>
<evidence type="ECO:0000256" key="4">
    <source>
        <dbReference type="ARBA" id="ARBA00022490"/>
    </source>
</evidence>
<comment type="catalytic activity">
    <reaction evidence="15 16">
        <text>DNA(n) + a 2'-deoxyribonucleoside 5'-triphosphate = DNA(n+1) + diphosphate</text>
        <dbReference type="Rhea" id="RHEA:22508"/>
        <dbReference type="Rhea" id="RHEA-COMP:17339"/>
        <dbReference type="Rhea" id="RHEA-COMP:17340"/>
        <dbReference type="ChEBI" id="CHEBI:33019"/>
        <dbReference type="ChEBI" id="CHEBI:61560"/>
        <dbReference type="ChEBI" id="CHEBI:173112"/>
        <dbReference type="EC" id="2.7.7.7"/>
    </reaction>
</comment>
<evidence type="ECO:0000256" key="16">
    <source>
        <dbReference type="HAMAP-Rule" id="MF_01113"/>
    </source>
</evidence>
<keyword evidence="8 16" id="KW-0479">Metal-binding</keyword>
<dbReference type="GO" id="GO:0003684">
    <property type="term" value="F:damaged DNA binding"/>
    <property type="evidence" value="ECO:0007669"/>
    <property type="project" value="InterPro"/>
</dbReference>
<dbReference type="InterPro" id="IPR050116">
    <property type="entry name" value="DNA_polymerase-Y"/>
</dbReference>
<dbReference type="Gene3D" id="3.30.1490.100">
    <property type="entry name" value="DNA polymerase, Y-family, little finger domain"/>
    <property type="match status" value="1"/>
</dbReference>
<dbReference type="GO" id="GO:0003887">
    <property type="term" value="F:DNA-directed DNA polymerase activity"/>
    <property type="evidence" value="ECO:0007669"/>
    <property type="project" value="UniProtKB-UniRule"/>
</dbReference>
<comment type="cofactor">
    <cofactor evidence="16">
        <name>Mg(2+)</name>
        <dbReference type="ChEBI" id="CHEBI:18420"/>
    </cofactor>
    <text evidence="16">Binds 2 magnesium ions per subunit.</text>
</comment>
<dbReference type="Pfam" id="PF00817">
    <property type="entry name" value="IMS"/>
    <property type="match status" value="1"/>
</dbReference>
<gene>
    <name evidence="16" type="primary">dinB</name>
    <name evidence="18" type="ORF">DF223_02535</name>
</gene>
<keyword evidence="5 16" id="KW-0808">Transferase</keyword>
<dbReference type="GO" id="GO:0009432">
    <property type="term" value="P:SOS response"/>
    <property type="evidence" value="ECO:0007669"/>
    <property type="project" value="TreeGrafter"/>
</dbReference>
<comment type="function">
    <text evidence="14 16">Poorly processive, error-prone DNA polymerase involved in untargeted mutagenesis. Copies undamaged DNA at stalled replication forks, which arise in vivo from mismatched or misaligned primer ends. These misaligned primers can be extended by PolIV. Exhibits no 3'-5' exonuclease (proofreading) activity. May be involved in translesional synthesis, in conjunction with the beta clamp from PolIII.</text>
</comment>
<dbReference type="SUPFAM" id="SSF56672">
    <property type="entry name" value="DNA/RNA polymerases"/>
    <property type="match status" value="1"/>
</dbReference>
<keyword evidence="19" id="KW-1185">Reference proteome</keyword>
<comment type="subunit">
    <text evidence="16">Monomer.</text>
</comment>
<keyword evidence="12 16" id="KW-0238">DNA-binding</keyword>
<dbReference type="InterPro" id="IPR001126">
    <property type="entry name" value="UmuC"/>
</dbReference>
<comment type="subcellular location">
    <subcellularLocation>
        <location evidence="1 16">Cytoplasm</location>
    </subcellularLocation>
</comment>
<dbReference type="GO" id="GO:0006281">
    <property type="term" value="P:DNA repair"/>
    <property type="evidence" value="ECO:0007669"/>
    <property type="project" value="UniProtKB-UniRule"/>
</dbReference>
<dbReference type="EC" id="2.7.7.7" evidence="16"/>
<comment type="similarity">
    <text evidence="2 16">Belongs to the DNA polymerase type-Y family.</text>
</comment>
<dbReference type="NCBIfam" id="NF002677">
    <property type="entry name" value="PRK02406.1"/>
    <property type="match status" value="1"/>
</dbReference>
<dbReference type="Gene3D" id="3.40.1170.60">
    <property type="match status" value="1"/>
</dbReference>
<evidence type="ECO:0000256" key="5">
    <source>
        <dbReference type="ARBA" id="ARBA00022679"/>
    </source>
</evidence>
<dbReference type="InterPro" id="IPR022880">
    <property type="entry name" value="DNApol_IV"/>
</dbReference>
<dbReference type="PANTHER" id="PTHR11076">
    <property type="entry name" value="DNA REPAIR POLYMERASE UMUC / TRANSFERASE FAMILY MEMBER"/>
    <property type="match status" value="1"/>
</dbReference>
<dbReference type="GO" id="GO:0006261">
    <property type="term" value="P:DNA-templated DNA replication"/>
    <property type="evidence" value="ECO:0007669"/>
    <property type="project" value="UniProtKB-UniRule"/>
</dbReference>
<keyword evidence="3 16" id="KW-0515">Mutator protein</keyword>
<dbReference type="FunFam" id="3.30.1490.100:FF:000004">
    <property type="entry name" value="DNA polymerase IV"/>
    <property type="match status" value="1"/>
</dbReference>
<dbReference type="NCBIfam" id="NF003015">
    <property type="entry name" value="PRK03858.1"/>
    <property type="match status" value="1"/>
</dbReference>
<dbReference type="AlphaFoldDB" id="A0A2U1TH71"/>
<reference evidence="19" key="1">
    <citation type="submission" date="2018-04" db="EMBL/GenBank/DDBJ databases">
        <authorList>
            <person name="Liu S."/>
            <person name="Wang Z."/>
            <person name="Li J."/>
        </authorList>
    </citation>
    <scope>NUCLEOTIDE SEQUENCE [LARGE SCALE GENOMIC DNA]</scope>
    <source>
        <strain evidence="19">622</strain>
    </source>
</reference>
<dbReference type="GO" id="GO:0005829">
    <property type="term" value="C:cytosol"/>
    <property type="evidence" value="ECO:0007669"/>
    <property type="project" value="TreeGrafter"/>
</dbReference>
<evidence type="ECO:0000256" key="10">
    <source>
        <dbReference type="ARBA" id="ARBA00022842"/>
    </source>
</evidence>
<protein>
    <recommendedName>
        <fullName evidence="16">DNA polymerase IV</fullName>
        <shortName evidence="16">Pol IV</shortName>
        <ecNumber evidence="16">2.7.7.7</ecNumber>
    </recommendedName>
</protein>
<name>A0A2U1TH71_9MICO</name>
<dbReference type="PROSITE" id="PS50173">
    <property type="entry name" value="UMUC"/>
    <property type="match status" value="1"/>
</dbReference>
<feature type="active site" evidence="16">
    <location>
        <position position="122"/>
    </location>
</feature>
<feature type="domain" description="UmuC" evidence="17">
    <location>
        <begin position="23"/>
        <end position="203"/>
    </location>
</feature>
<dbReference type="InterPro" id="IPR017961">
    <property type="entry name" value="DNA_pol_Y-fam_little_finger"/>
</dbReference>
<sequence length="417" mass="45083">MSRQDGSARQVTRGDVDDTGASILHIDMDAFFASVELLDHPELRGKPVIIGNPEGRSVVTSATYEARRFGVTAAMPVSKAIRLCPQATILPPHHQRYTEYSRQVMAIFRDATPLVEPLSIDEAFLDVSGARRLIGSPAVVGQHIRERVHRETGLTCSVGAAATKFVAKVASGRAKPDGLLVIPPAETLAFLHPLPIRALWGVGAKTEESLQRLGLSTVGDVADTPLATLTRAVGEATGVKLHELSHGRDARRIVTATSEKSIGHEVTFDVDVTDPARVRLELLRLADQVAVRLRKSGASARTVAIKVRFEDFTTVTRSRTFAEPTNVGRRLFEGANELLTVLGIDGRAIRLIGVRAEQLTDEQDAVAALWDPDEEWREAETTIDSLRARFGGQAVRRASLLGRKGNDTAGGTRAPAP</sequence>
<dbReference type="Pfam" id="PF21999">
    <property type="entry name" value="IMS_HHH_1"/>
    <property type="match status" value="1"/>
</dbReference>
<feature type="binding site" evidence="16">
    <location>
        <position position="121"/>
    </location>
    <ligand>
        <name>Mg(2+)</name>
        <dbReference type="ChEBI" id="CHEBI:18420"/>
    </ligand>
</feature>
<evidence type="ECO:0000313" key="19">
    <source>
        <dbReference type="Proteomes" id="UP000244962"/>
    </source>
</evidence>
<dbReference type="EMBL" id="QEFB01000001">
    <property type="protein sequence ID" value="PWC08241.1"/>
    <property type="molecule type" value="Genomic_DNA"/>
</dbReference>
<evidence type="ECO:0000256" key="1">
    <source>
        <dbReference type="ARBA" id="ARBA00004496"/>
    </source>
</evidence>
<comment type="caution">
    <text evidence="18">The sequence shown here is derived from an EMBL/GenBank/DDBJ whole genome shotgun (WGS) entry which is preliminary data.</text>
</comment>
<evidence type="ECO:0000256" key="14">
    <source>
        <dbReference type="ARBA" id="ARBA00025589"/>
    </source>
</evidence>
<dbReference type="InterPro" id="IPR053848">
    <property type="entry name" value="IMS_HHH_1"/>
</dbReference>
<evidence type="ECO:0000256" key="12">
    <source>
        <dbReference type="ARBA" id="ARBA00023125"/>
    </source>
</evidence>
<dbReference type="SUPFAM" id="SSF100879">
    <property type="entry name" value="Lesion bypass DNA polymerase (Y-family), little finger domain"/>
    <property type="match status" value="1"/>
</dbReference>
<accession>A0A2U1TH71</accession>
<evidence type="ECO:0000256" key="15">
    <source>
        <dbReference type="ARBA" id="ARBA00049244"/>
    </source>
</evidence>
<dbReference type="RefSeq" id="WP_108962055.1">
    <property type="nucleotide sequence ID" value="NZ_QEFB01000001.1"/>
</dbReference>
<keyword evidence="10 16" id="KW-0460">Magnesium</keyword>
<proteinExistence type="inferred from homology"/>
<dbReference type="Gene3D" id="1.10.150.20">
    <property type="entry name" value="5' to 3' exonuclease, C-terminal subdomain"/>
    <property type="match status" value="1"/>
</dbReference>
<dbReference type="NCBIfam" id="NF002751">
    <property type="entry name" value="PRK02794.1"/>
    <property type="match status" value="1"/>
</dbReference>
<keyword evidence="7 16" id="KW-0235">DNA replication</keyword>
<keyword evidence="9 16" id="KW-0227">DNA damage</keyword>
<evidence type="ECO:0000256" key="9">
    <source>
        <dbReference type="ARBA" id="ARBA00022763"/>
    </source>
</evidence>
<dbReference type="InterPro" id="IPR043128">
    <property type="entry name" value="Rev_trsase/Diguanyl_cyclase"/>
</dbReference>
<dbReference type="GO" id="GO:0000287">
    <property type="term" value="F:magnesium ion binding"/>
    <property type="evidence" value="ECO:0007669"/>
    <property type="project" value="UniProtKB-UniRule"/>
</dbReference>
<keyword evidence="6 16" id="KW-0548">Nucleotidyltransferase</keyword>
<evidence type="ECO:0000259" key="17">
    <source>
        <dbReference type="PROSITE" id="PS50173"/>
    </source>
</evidence>
<feature type="binding site" evidence="16">
    <location>
        <position position="27"/>
    </location>
    <ligand>
        <name>Mg(2+)</name>
        <dbReference type="ChEBI" id="CHEBI:18420"/>
    </ligand>
</feature>
<evidence type="ECO:0000256" key="6">
    <source>
        <dbReference type="ARBA" id="ARBA00022695"/>
    </source>
</evidence>
<dbReference type="CDD" id="cd03586">
    <property type="entry name" value="PolY_Pol_IV_kappa"/>
    <property type="match status" value="1"/>
</dbReference>
<evidence type="ECO:0000256" key="8">
    <source>
        <dbReference type="ARBA" id="ARBA00022723"/>
    </source>
</evidence>
<dbReference type="Pfam" id="PF11799">
    <property type="entry name" value="IMS_C"/>
    <property type="match status" value="1"/>
</dbReference>
<organism evidence="18 19">
    <name type="scientific">Mycetocola zhujimingii</name>
    <dbReference type="NCBI Taxonomy" id="2079792"/>
    <lineage>
        <taxon>Bacteria</taxon>
        <taxon>Bacillati</taxon>
        <taxon>Actinomycetota</taxon>
        <taxon>Actinomycetes</taxon>
        <taxon>Micrococcales</taxon>
        <taxon>Microbacteriaceae</taxon>
        <taxon>Mycetocola</taxon>
    </lineage>
</organism>
<feature type="site" description="Substrate discrimination" evidence="16">
    <location>
        <position position="32"/>
    </location>
</feature>
<evidence type="ECO:0000313" key="18">
    <source>
        <dbReference type="EMBL" id="PWC08241.1"/>
    </source>
</evidence>
<evidence type="ECO:0000256" key="7">
    <source>
        <dbReference type="ARBA" id="ARBA00022705"/>
    </source>
</evidence>
<dbReference type="GO" id="GO:0042276">
    <property type="term" value="P:error-prone translesion synthesis"/>
    <property type="evidence" value="ECO:0007669"/>
    <property type="project" value="TreeGrafter"/>
</dbReference>
<dbReference type="Gene3D" id="3.30.70.270">
    <property type="match status" value="1"/>
</dbReference>
<evidence type="ECO:0000256" key="3">
    <source>
        <dbReference type="ARBA" id="ARBA00022457"/>
    </source>
</evidence>
<dbReference type="InterPro" id="IPR036775">
    <property type="entry name" value="DNA_pol_Y-fam_lit_finger_sf"/>
</dbReference>